<name>A0A0C9XGZ2_9AGAR</name>
<sequence>KSQVLTETSDEEIYQTVMDSIEAHENIKITGGEDVNDDIVIKPCPTRCKVLKAVLTIGACIKDSNDPNACKLEALLGLLNGQLCFDETQTMSSVLKSS</sequence>
<dbReference type="Proteomes" id="UP000054477">
    <property type="component" value="Unassembled WGS sequence"/>
</dbReference>
<gene>
    <name evidence="1" type="ORF">K443DRAFT_99636</name>
</gene>
<reference evidence="2" key="2">
    <citation type="submission" date="2015-01" db="EMBL/GenBank/DDBJ databases">
        <title>Evolutionary Origins and Diversification of the Mycorrhizal Mutualists.</title>
        <authorList>
            <consortium name="DOE Joint Genome Institute"/>
            <consortium name="Mycorrhizal Genomics Consortium"/>
            <person name="Kohler A."/>
            <person name="Kuo A."/>
            <person name="Nagy L.G."/>
            <person name="Floudas D."/>
            <person name="Copeland A."/>
            <person name="Barry K.W."/>
            <person name="Cichocki N."/>
            <person name="Veneault-Fourrey C."/>
            <person name="LaButti K."/>
            <person name="Lindquist E.A."/>
            <person name="Lipzen A."/>
            <person name="Lundell T."/>
            <person name="Morin E."/>
            <person name="Murat C."/>
            <person name="Riley R."/>
            <person name="Ohm R."/>
            <person name="Sun H."/>
            <person name="Tunlid A."/>
            <person name="Henrissat B."/>
            <person name="Grigoriev I.V."/>
            <person name="Hibbett D.S."/>
            <person name="Martin F."/>
        </authorList>
    </citation>
    <scope>NUCLEOTIDE SEQUENCE [LARGE SCALE GENOMIC DNA]</scope>
    <source>
        <strain evidence="2">LaAM-08-1</strain>
    </source>
</reference>
<evidence type="ECO:0000313" key="1">
    <source>
        <dbReference type="EMBL" id="KIK00854.1"/>
    </source>
</evidence>
<accession>A0A0C9XGZ2</accession>
<dbReference type="OrthoDB" id="162969at2759"/>
<protein>
    <submittedName>
        <fullName evidence="1">Uncharacterized protein</fullName>
    </submittedName>
</protein>
<dbReference type="AlphaFoldDB" id="A0A0C9XGZ2"/>
<organism evidence="1 2">
    <name type="scientific">Laccaria amethystina LaAM-08-1</name>
    <dbReference type="NCBI Taxonomy" id="1095629"/>
    <lineage>
        <taxon>Eukaryota</taxon>
        <taxon>Fungi</taxon>
        <taxon>Dikarya</taxon>
        <taxon>Basidiomycota</taxon>
        <taxon>Agaricomycotina</taxon>
        <taxon>Agaricomycetes</taxon>
        <taxon>Agaricomycetidae</taxon>
        <taxon>Agaricales</taxon>
        <taxon>Agaricineae</taxon>
        <taxon>Hydnangiaceae</taxon>
        <taxon>Laccaria</taxon>
    </lineage>
</organism>
<feature type="non-terminal residue" evidence="1">
    <location>
        <position position="1"/>
    </location>
</feature>
<proteinExistence type="predicted"/>
<keyword evidence="2" id="KW-1185">Reference proteome</keyword>
<dbReference type="HOGENOM" id="CLU_156048_0_0_1"/>
<evidence type="ECO:0000313" key="2">
    <source>
        <dbReference type="Proteomes" id="UP000054477"/>
    </source>
</evidence>
<dbReference type="EMBL" id="KN838617">
    <property type="protein sequence ID" value="KIK00854.1"/>
    <property type="molecule type" value="Genomic_DNA"/>
</dbReference>
<reference evidence="1 2" key="1">
    <citation type="submission" date="2014-04" db="EMBL/GenBank/DDBJ databases">
        <authorList>
            <consortium name="DOE Joint Genome Institute"/>
            <person name="Kuo A."/>
            <person name="Kohler A."/>
            <person name="Nagy L.G."/>
            <person name="Floudas D."/>
            <person name="Copeland A."/>
            <person name="Barry K.W."/>
            <person name="Cichocki N."/>
            <person name="Veneault-Fourrey C."/>
            <person name="LaButti K."/>
            <person name="Lindquist E.A."/>
            <person name="Lipzen A."/>
            <person name="Lundell T."/>
            <person name="Morin E."/>
            <person name="Murat C."/>
            <person name="Sun H."/>
            <person name="Tunlid A."/>
            <person name="Henrissat B."/>
            <person name="Grigoriev I.V."/>
            <person name="Hibbett D.S."/>
            <person name="Martin F."/>
            <person name="Nordberg H.P."/>
            <person name="Cantor M.N."/>
            <person name="Hua S.X."/>
        </authorList>
    </citation>
    <scope>NUCLEOTIDE SEQUENCE [LARGE SCALE GENOMIC DNA]</scope>
    <source>
        <strain evidence="1 2">LaAM-08-1</strain>
    </source>
</reference>